<organism evidence="1">
    <name type="scientific">Candidatus Kentrum sp. SD</name>
    <dbReference type="NCBI Taxonomy" id="2126332"/>
    <lineage>
        <taxon>Bacteria</taxon>
        <taxon>Pseudomonadati</taxon>
        <taxon>Pseudomonadota</taxon>
        <taxon>Gammaproteobacteria</taxon>
        <taxon>Candidatus Kentrum</taxon>
    </lineage>
</organism>
<evidence type="ECO:0000313" key="1">
    <source>
        <dbReference type="EMBL" id="VFK43509.1"/>
    </source>
</evidence>
<gene>
    <name evidence="3" type="ORF">BECKSD772D_GA0070982_11553</name>
    <name evidence="2" type="ORF">BECKSD772E_GA0070983_11863</name>
    <name evidence="1" type="ORF">BECKSD772F_GA0070984_11485</name>
</gene>
<name>A0A450YPS7_9GAMM</name>
<evidence type="ECO:0000313" key="2">
    <source>
        <dbReference type="EMBL" id="VFK49520.1"/>
    </source>
</evidence>
<dbReference type="AlphaFoldDB" id="A0A450YPS7"/>
<accession>A0A450YPS7</accession>
<proteinExistence type="predicted"/>
<sequence>MNLSEKERIAYEWHIEEMRYQISMDRSRFLDGLFEGRNEGLNEGLAKGKAEGKRQFARMMKENGEPLEKIVAYTQLTPEEIADL</sequence>
<evidence type="ECO:0000313" key="3">
    <source>
        <dbReference type="EMBL" id="VFK80776.1"/>
    </source>
</evidence>
<reference evidence="1" key="1">
    <citation type="submission" date="2019-02" db="EMBL/GenBank/DDBJ databases">
        <authorList>
            <person name="Gruber-Vodicka R. H."/>
            <person name="Seah K. B. B."/>
        </authorList>
    </citation>
    <scope>NUCLEOTIDE SEQUENCE</scope>
    <source>
        <strain evidence="3">BECK_S127</strain>
        <strain evidence="2">BECK_S1320</strain>
        <strain evidence="1">BECK_S1321</strain>
    </source>
</reference>
<dbReference type="EMBL" id="CAADFU010000186">
    <property type="protein sequence ID" value="VFK49520.1"/>
    <property type="molecule type" value="Genomic_DNA"/>
</dbReference>
<dbReference type="EMBL" id="CAADHB010000155">
    <property type="protein sequence ID" value="VFK80776.1"/>
    <property type="molecule type" value="Genomic_DNA"/>
</dbReference>
<dbReference type="EMBL" id="CAADFR010000148">
    <property type="protein sequence ID" value="VFK43509.1"/>
    <property type="molecule type" value="Genomic_DNA"/>
</dbReference>
<evidence type="ECO:0008006" key="4">
    <source>
        <dbReference type="Google" id="ProtNLM"/>
    </source>
</evidence>
<protein>
    <recommendedName>
        <fullName evidence="4">Transposase/invertase (TIGR01784 family)</fullName>
    </recommendedName>
</protein>